<feature type="region of interest" description="Disordered" evidence="1">
    <location>
        <begin position="1038"/>
        <end position="1070"/>
    </location>
</feature>
<dbReference type="EMBL" id="BRXW01000339">
    <property type="protein sequence ID" value="GMI18627.1"/>
    <property type="molecule type" value="Genomic_DNA"/>
</dbReference>
<feature type="compositionally biased region" description="Acidic residues" evidence="1">
    <location>
        <begin position="1054"/>
        <end position="1070"/>
    </location>
</feature>
<dbReference type="PANTHER" id="PTHR13366:SF0">
    <property type="entry name" value="HEAT REPEAT-CONTAINING PROTEIN 6"/>
    <property type="match status" value="1"/>
</dbReference>
<feature type="compositionally biased region" description="Low complexity" evidence="1">
    <location>
        <begin position="17"/>
        <end position="59"/>
    </location>
</feature>
<evidence type="ECO:0000313" key="2">
    <source>
        <dbReference type="EMBL" id="GMI18627.1"/>
    </source>
</evidence>
<dbReference type="Proteomes" id="UP001165122">
    <property type="component" value="Unassembled WGS sequence"/>
</dbReference>
<dbReference type="InterPro" id="IPR052107">
    <property type="entry name" value="HEAT6"/>
</dbReference>
<organism evidence="2 3">
    <name type="scientific">Triparma laevis f. longispina</name>
    <dbReference type="NCBI Taxonomy" id="1714387"/>
    <lineage>
        <taxon>Eukaryota</taxon>
        <taxon>Sar</taxon>
        <taxon>Stramenopiles</taxon>
        <taxon>Ochrophyta</taxon>
        <taxon>Bolidophyceae</taxon>
        <taxon>Parmales</taxon>
        <taxon>Triparmaceae</taxon>
        <taxon>Triparma</taxon>
    </lineage>
</organism>
<dbReference type="SUPFAM" id="SSF48371">
    <property type="entry name" value="ARM repeat"/>
    <property type="match status" value="1"/>
</dbReference>
<dbReference type="PANTHER" id="PTHR13366">
    <property type="entry name" value="MALARIA ANTIGEN-RELATED"/>
    <property type="match status" value="1"/>
</dbReference>
<dbReference type="Gene3D" id="1.25.10.10">
    <property type="entry name" value="Leucine-rich Repeat Variant"/>
    <property type="match status" value="1"/>
</dbReference>
<reference evidence="3" key="1">
    <citation type="journal article" date="2023" name="Commun. Biol.">
        <title>Genome analysis of Parmales, the sister group of diatoms, reveals the evolutionary specialization of diatoms from phago-mixotrophs to photoautotrophs.</title>
        <authorList>
            <person name="Ban H."/>
            <person name="Sato S."/>
            <person name="Yoshikawa S."/>
            <person name="Yamada K."/>
            <person name="Nakamura Y."/>
            <person name="Ichinomiya M."/>
            <person name="Sato N."/>
            <person name="Blanc-Mathieu R."/>
            <person name="Endo H."/>
            <person name="Kuwata A."/>
            <person name="Ogata H."/>
        </authorList>
    </citation>
    <scope>NUCLEOTIDE SEQUENCE [LARGE SCALE GENOMIC DNA]</scope>
    <source>
        <strain evidence="3">NIES 3700</strain>
    </source>
</reference>
<sequence length="1070" mass="117695">MPPKNSGASPSRRHYNNKPNNKSKSSSNNSSHQSTKSPSRNSQSNSSNSSRVSSSSSTSSDADKALFLSVNVAQNAAGSRALSNSKAFNDHIERLSRINYPIPNLAPLEVGQTIFTLFKHLQSCPTYPPSTLTSLSSLLLTILARQPVDFPPTSISSITSLLSASLKNQLTSNPSLIPYPQIRGLSKLLSAFGSKLPAERTTQTLLKPLILPLLKTSTSSQIKCASIDCLAGVLRFNNYGSSLYGSLIVDVDDNGNEISVTNPLRNGILNGIIKGYKNSVEDLNNSNSDKEITAFTRALTHSIQQLATLNVKLLPKAFQPTTILLPTLNFVLRTRNDNTVYHNLLLLSSLFKSYGKSMVKYWDCFVDKRGTELMRVIEDRQRYVVKDRVLALMNLKSLITLMPVNLWLGGRKTSSSKEEYVQPKNMANLSGRVEEGVKGIFEMAVRGVRNEEEEEEVTVAWCEVVSCLVECVKENKTFASHSLAAFKAVQSILFSGSACKRKKPLPCIYAASASITSIIQTSETPTYDLRIEEIIDKARDKEKYSQRLIATSLLAKIGRKFPNLLVEMWEGKVKEVVRELLGEEGKKVRSAGIEIIEHILAGLQLKNNANDSTNSPNSPPPPPPPPNQTSTSSSPSPSIISPELSTWLHTCLTSSEESIRKLTASCYIHLNRSDWSYILNDKERNHLKLLCERGDHRVEKKAGVRVNAIKAVGSMCATVFVESLGEGEIEVERVAGFMGRTLLELKEEKNENVKCMLMLSMGNLGQGLEKAGVRIEEEVWGKLCEEAVGGLNASNEKVVASAIRAIGHLYSNFLRVPNFSKAGVMKGLGETMFHDLTSRIILASTSNPTQLMKLLNSKQRFSVNKHAWGACHALSKLLSVNINAEDTLNSIKVLSDCVHHATNTKVVTAALMALNVVVSEWGQNEAMAAYIGDIVLACMRRRGCNETGVEAREILWRFLCVASSDDLKNCIRDVVGVSGELNFLYGFIVEKSERREALGLNVFQTVVGALEVIEQGDLQGGEDVKVLQLFVSRAAKQERLKNRSPVRKQSSVEQEVEGDVEEDSDDEAEL</sequence>
<dbReference type="InterPro" id="IPR011989">
    <property type="entry name" value="ARM-like"/>
</dbReference>
<gene>
    <name evidence="2" type="ORF">TrLO_g13455</name>
</gene>
<feature type="compositionally biased region" description="Low complexity" evidence="1">
    <location>
        <begin position="628"/>
        <end position="639"/>
    </location>
</feature>
<feature type="region of interest" description="Disordered" evidence="1">
    <location>
        <begin position="1"/>
        <end position="59"/>
    </location>
</feature>
<accession>A0A9W7FUK4</accession>
<evidence type="ECO:0000256" key="1">
    <source>
        <dbReference type="SAM" id="MobiDB-lite"/>
    </source>
</evidence>
<dbReference type="AlphaFoldDB" id="A0A9W7FUK4"/>
<dbReference type="OrthoDB" id="66533at2759"/>
<feature type="compositionally biased region" description="Pro residues" evidence="1">
    <location>
        <begin position="617"/>
        <end position="627"/>
    </location>
</feature>
<evidence type="ECO:0000313" key="3">
    <source>
        <dbReference type="Proteomes" id="UP001165122"/>
    </source>
</evidence>
<proteinExistence type="predicted"/>
<keyword evidence="3" id="KW-1185">Reference proteome</keyword>
<name>A0A9W7FUK4_9STRA</name>
<feature type="region of interest" description="Disordered" evidence="1">
    <location>
        <begin position="607"/>
        <end position="639"/>
    </location>
</feature>
<protein>
    <submittedName>
        <fullName evidence="2">Uncharacterized protein</fullName>
    </submittedName>
</protein>
<dbReference type="InterPro" id="IPR016024">
    <property type="entry name" value="ARM-type_fold"/>
</dbReference>
<comment type="caution">
    <text evidence="2">The sequence shown here is derived from an EMBL/GenBank/DDBJ whole genome shotgun (WGS) entry which is preliminary data.</text>
</comment>